<dbReference type="InterPro" id="IPR048142">
    <property type="entry name" value="QRL_CxxC_CxxC"/>
</dbReference>
<sequence length="136" mass="15484">MSKYLDPEGRRHGGVPTYPWRMAPAHLRTARQLRAEGKSPGGEWEAQVLRGRRGRDPLKAYLYDAEKAKPKREPSAAQLEALQIARWVRSSQAAERRGIDTSEMREVIDQARQTLAARRAAQGRPEVERGGRERTR</sequence>
<reference evidence="2 3" key="1">
    <citation type="submission" date="2024-06" db="EMBL/GenBank/DDBJ databases">
        <title>The Natural Products Discovery Center: Release of the First 8490 Sequenced Strains for Exploring Actinobacteria Biosynthetic Diversity.</title>
        <authorList>
            <person name="Kalkreuter E."/>
            <person name="Kautsar S.A."/>
            <person name="Yang D."/>
            <person name="Bader C.D."/>
            <person name="Teijaro C.N."/>
            <person name="Fluegel L."/>
            <person name="Davis C.M."/>
            <person name="Simpson J.R."/>
            <person name="Lauterbach L."/>
            <person name="Steele A.D."/>
            <person name="Gui C."/>
            <person name="Meng S."/>
            <person name="Li G."/>
            <person name="Viehrig K."/>
            <person name="Ye F."/>
            <person name="Su P."/>
            <person name="Kiefer A.F."/>
            <person name="Nichols A."/>
            <person name="Cepeda A.J."/>
            <person name="Yan W."/>
            <person name="Fan B."/>
            <person name="Jiang Y."/>
            <person name="Adhikari A."/>
            <person name="Zheng C.-J."/>
            <person name="Schuster L."/>
            <person name="Cowan T.M."/>
            <person name="Smanski M.J."/>
            <person name="Chevrette M.G."/>
            <person name="De Carvalho L.P.S."/>
            <person name="Shen B."/>
        </authorList>
    </citation>
    <scope>NUCLEOTIDE SEQUENCE [LARGE SCALE GENOMIC DNA]</scope>
    <source>
        <strain evidence="2 3">NPDC050671</strain>
    </source>
</reference>
<proteinExistence type="predicted"/>
<dbReference type="EMBL" id="JBFAIH010000007">
    <property type="protein sequence ID" value="MEV0363970.1"/>
    <property type="molecule type" value="Genomic_DNA"/>
</dbReference>
<organism evidence="2 3">
    <name type="scientific">Nocardia fusca</name>
    <dbReference type="NCBI Taxonomy" id="941183"/>
    <lineage>
        <taxon>Bacteria</taxon>
        <taxon>Bacillati</taxon>
        <taxon>Actinomycetota</taxon>
        <taxon>Actinomycetes</taxon>
        <taxon>Mycobacteriales</taxon>
        <taxon>Nocardiaceae</taxon>
        <taxon>Nocardia</taxon>
    </lineage>
</organism>
<evidence type="ECO:0000313" key="2">
    <source>
        <dbReference type="EMBL" id="MEV0363970.1"/>
    </source>
</evidence>
<feature type="compositionally biased region" description="Basic and acidic residues" evidence="1">
    <location>
        <begin position="125"/>
        <end position="136"/>
    </location>
</feature>
<feature type="region of interest" description="Disordered" evidence="1">
    <location>
        <begin position="116"/>
        <end position="136"/>
    </location>
</feature>
<comment type="caution">
    <text evidence="2">The sequence shown here is derived from an EMBL/GenBank/DDBJ whole genome shotgun (WGS) entry which is preliminary data.</text>
</comment>
<name>A0ABV3F8L5_9NOCA</name>
<evidence type="ECO:0000256" key="1">
    <source>
        <dbReference type="SAM" id="MobiDB-lite"/>
    </source>
</evidence>
<dbReference type="RefSeq" id="WP_357978769.1">
    <property type="nucleotide sequence ID" value="NZ_JBFAIH010000007.1"/>
</dbReference>
<protein>
    <submittedName>
        <fullName evidence="2">RRQRL motif-containing zinc-binding protein</fullName>
    </submittedName>
</protein>
<evidence type="ECO:0000313" key="3">
    <source>
        <dbReference type="Proteomes" id="UP001551658"/>
    </source>
</evidence>
<dbReference type="NCBIfam" id="NF041638">
    <property type="entry name" value="QRL_CxxC_CxxC"/>
    <property type="match status" value="1"/>
</dbReference>
<gene>
    <name evidence="2" type="ORF">AB0H72_14830</name>
</gene>
<accession>A0ABV3F8L5</accession>
<dbReference type="Proteomes" id="UP001551658">
    <property type="component" value="Unassembled WGS sequence"/>
</dbReference>
<keyword evidence="3" id="KW-1185">Reference proteome</keyword>